<dbReference type="EMBL" id="JBFOLK010000008">
    <property type="protein sequence ID" value="KAL2492599.1"/>
    <property type="molecule type" value="Genomic_DNA"/>
</dbReference>
<proteinExistence type="predicted"/>
<name>A0ABD1RX63_9LAMI</name>
<protein>
    <submittedName>
        <fullName evidence="2">Uncharacterized protein</fullName>
    </submittedName>
</protein>
<reference evidence="3" key="1">
    <citation type="submission" date="2024-07" db="EMBL/GenBank/DDBJ databases">
        <title>Two chromosome-level genome assemblies of Korean endemic species Abeliophyllum distichum and Forsythia ovata (Oleaceae).</title>
        <authorList>
            <person name="Jang H."/>
        </authorList>
    </citation>
    <scope>NUCLEOTIDE SEQUENCE [LARGE SCALE GENOMIC DNA]</scope>
</reference>
<dbReference type="Proteomes" id="UP001604336">
    <property type="component" value="Unassembled WGS sequence"/>
</dbReference>
<dbReference type="AlphaFoldDB" id="A0ABD1RX63"/>
<organism evidence="2 3">
    <name type="scientific">Abeliophyllum distichum</name>
    <dbReference type="NCBI Taxonomy" id="126358"/>
    <lineage>
        <taxon>Eukaryota</taxon>
        <taxon>Viridiplantae</taxon>
        <taxon>Streptophyta</taxon>
        <taxon>Embryophyta</taxon>
        <taxon>Tracheophyta</taxon>
        <taxon>Spermatophyta</taxon>
        <taxon>Magnoliopsida</taxon>
        <taxon>eudicotyledons</taxon>
        <taxon>Gunneridae</taxon>
        <taxon>Pentapetalae</taxon>
        <taxon>asterids</taxon>
        <taxon>lamiids</taxon>
        <taxon>Lamiales</taxon>
        <taxon>Oleaceae</taxon>
        <taxon>Forsythieae</taxon>
        <taxon>Abeliophyllum</taxon>
    </lineage>
</organism>
<evidence type="ECO:0000256" key="1">
    <source>
        <dbReference type="SAM" id="MobiDB-lite"/>
    </source>
</evidence>
<feature type="region of interest" description="Disordered" evidence="1">
    <location>
        <begin position="87"/>
        <end position="111"/>
    </location>
</feature>
<feature type="region of interest" description="Disordered" evidence="1">
    <location>
        <begin position="34"/>
        <end position="60"/>
    </location>
</feature>
<sequence length="131" mass="15124">MEDDKFFYVKVMKKESSENQFKYDIVFMNEQYPSTDKDKGPLTDKGKGTEQEIAKDKEKGLSNTVKRMLFEPTIVITSNKRQHEDLSIETLGTKKNDGMSSTSKEKTRVKEENNHTSLFIACLCRDENSQL</sequence>
<evidence type="ECO:0000313" key="3">
    <source>
        <dbReference type="Proteomes" id="UP001604336"/>
    </source>
</evidence>
<feature type="compositionally biased region" description="Basic and acidic residues" evidence="1">
    <location>
        <begin position="35"/>
        <end position="60"/>
    </location>
</feature>
<keyword evidence="3" id="KW-1185">Reference proteome</keyword>
<comment type="caution">
    <text evidence="2">The sequence shown here is derived from an EMBL/GenBank/DDBJ whole genome shotgun (WGS) entry which is preliminary data.</text>
</comment>
<gene>
    <name evidence="2" type="ORF">Adt_28227</name>
</gene>
<accession>A0ABD1RX63</accession>
<evidence type="ECO:0000313" key="2">
    <source>
        <dbReference type="EMBL" id="KAL2492599.1"/>
    </source>
</evidence>